<dbReference type="Pfam" id="PF01614">
    <property type="entry name" value="IclR_C"/>
    <property type="match status" value="1"/>
</dbReference>
<evidence type="ECO:0000256" key="2">
    <source>
        <dbReference type="ARBA" id="ARBA00023125"/>
    </source>
</evidence>
<dbReference type="PANTHER" id="PTHR30136">
    <property type="entry name" value="HELIX-TURN-HELIX TRANSCRIPTIONAL REGULATOR, ICLR FAMILY"/>
    <property type="match status" value="1"/>
</dbReference>
<dbReference type="GO" id="GO:0003700">
    <property type="term" value="F:DNA-binding transcription factor activity"/>
    <property type="evidence" value="ECO:0007669"/>
    <property type="project" value="TreeGrafter"/>
</dbReference>
<feature type="domain" description="HTH iclR-type" evidence="4">
    <location>
        <begin position="1"/>
        <end position="63"/>
    </location>
</feature>
<dbReference type="SUPFAM" id="SSF55781">
    <property type="entry name" value="GAF domain-like"/>
    <property type="match status" value="1"/>
</dbReference>
<dbReference type="AlphaFoldDB" id="A0A1I4JH81"/>
<gene>
    <name evidence="6" type="ORF">SAMN04488042_1011024</name>
</gene>
<dbReference type="EMBL" id="FOTQ01000001">
    <property type="protein sequence ID" value="SFL65874.1"/>
    <property type="molecule type" value="Genomic_DNA"/>
</dbReference>
<dbReference type="Proteomes" id="UP000199144">
    <property type="component" value="Unassembled WGS sequence"/>
</dbReference>
<organism evidence="6 7">
    <name type="scientific">Shimia aestuarii</name>
    <dbReference type="NCBI Taxonomy" id="254406"/>
    <lineage>
        <taxon>Bacteria</taxon>
        <taxon>Pseudomonadati</taxon>
        <taxon>Pseudomonadota</taxon>
        <taxon>Alphaproteobacteria</taxon>
        <taxon>Rhodobacterales</taxon>
        <taxon>Roseobacteraceae</taxon>
    </lineage>
</organism>
<protein>
    <submittedName>
        <fullName evidence="6">Transcriptional regulator, IclR family</fullName>
    </submittedName>
</protein>
<dbReference type="InterPro" id="IPR014757">
    <property type="entry name" value="Tscrpt_reg_IclR_C"/>
</dbReference>
<dbReference type="InterPro" id="IPR050707">
    <property type="entry name" value="HTH_MetabolicPath_Reg"/>
</dbReference>
<dbReference type="SUPFAM" id="SSF46785">
    <property type="entry name" value="Winged helix' DNA-binding domain"/>
    <property type="match status" value="1"/>
</dbReference>
<sequence length="267" mass="28834">MGTVSKALSLLGFFSRDRQEIGLSEMTRLTGLNKATVFRLLTELAENGFVEQVGSGRAYRLGPVFLRLASLREAAVPMREMAQQVLDRLSAATGETTHMSILQGDQLCTLAYSYSVQHGTRVTMDDAEVITFHSTSSGLAVLAHSDTAFVTQVLAQPLERRTPMSVTDPEVILGQLEDVRRSGIAENVSGFEEDVHSHAAPVFDAQQRCYGAVAVAAPVARMSDALRAVIRAEVPRAALEMTRLLGGFPPASFKTKFETMPGHAPAA</sequence>
<dbReference type="RefSeq" id="WP_093091462.1">
    <property type="nucleotide sequence ID" value="NZ_FOTQ01000001.1"/>
</dbReference>
<dbReference type="InterPro" id="IPR036388">
    <property type="entry name" value="WH-like_DNA-bd_sf"/>
</dbReference>
<keyword evidence="3" id="KW-0804">Transcription</keyword>
<dbReference type="OrthoDB" id="6811967at2"/>
<reference evidence="6 7" key="1">
    <citation type="submission" date="2016-10" db="EMBL/GenBank/DDBJ databases">
        <authorList>
            <person name="de Groot N.N."/>
        </authorList>
    </citation>
    <scope>NUCLEOTIDE SEQUENCE [LARGE SCALE GENOMIC DNA]</scope>
    <source>
        <strain evidence="6 7">DSM 15283</strain>
    </source>
</reference>
<feature type="domain" description="IclR-ED" evidence="5">
    <location>
        <begin position="57"/>
        <end position="247"/>
    </location>
</feature>
<dbReference type="STRING" id="254406.SAMN04488042_1011024"/>
<dbReference type="InterPro" id="IPR036390">
    <property type="entry name" value="WH_DNA-bd_sf"/>
</dbReference>
<evidence type="ECO:0000256" key="3">
    <source>
        <dbReference type="ARBA" id="ARBA00023163"/>
    </source>
</evidence>
<proteinExistence type="predicted"/>
<dbReference type="GO" id="GO:0003677">
    <property type="term" value="F:DNA binding"/>
    <property type="evidence" value="ECO:0007669"/>
    <property type="project" value="UniProtKB-KW"/>
</dbReference>
<evidence type="ECO:0000256" key="1">
    <source>
        <dbReference type="ARBA" id="ARBA00023015"/>
    </source>
</evidence>
<name>A0A1I4JH81_9RHOB</name>
<dbReference type="PROSITE" id="PS51078">
    <property type="entry name" value="ICLR_ED"/>
    <property type="match status" value="1"/>
</dbReference>
<dbReference type="Gene3D" id="1.10.10.10">
    <property type="entry name" value="Winged helix-like DNA-binding domain superfamily/Winged helix DNA-binding domain"/>
    <property type="match status" value="1"/>
</dbReference>
<keyword evidence="1" id="KW-0805">Transcription regulation</keyword>
<accession>A0A1I4JH81</accession>
<evidence type="ECO:0000313" key="7">
    <source>
        <dbReference type="Proteomes" id="UP000199144"/>
    </source>
</evidence>
<evidence type="ECO:0000313" key="6">
    <source>
        <dbReference type="EMBL" id="SFL65874.1"/>
    </source>
</evidence>
<dbReference type="SMART" id="SM00346">
    <property type="entry name" value="HTH_ICLR"/>
    <property type="match status" value="1"/>
</dbReference>
<keyword evidence="2" id="KW-0238">DNA-binding</keyword>
<dbReference type="Gene3D" id="3.30.450.40">
    <property type="match status" value="1"/>
</dbReference>
<evidence type="ECO:0000259" key="5">
    <source>
        <dbReference type="PROSITE" id="PS51078"/>
    </source>
</evidence>
<evidence type="ECO:0000259" key="4">
    <source>
        <dbReference type="PROSITE" id="PS51077"/>
    </source>
</evidence>
<dbReference type="InterPro" id="IPR029016">
    <property type="entry name" value="GAF-like_dom_sf"/>
</dbReference>
<dbReference type="PANTHER" id="PTHR30136:SF24">
    <property type="entry name" value="HTH-TYPE TRANSCRIPTIONAL REPRESSOR ALLR"/>
    <property type="match status" value="1"/>
</dbReference>
<dbReference type="Pfam" id="PF09339">
    <property type="entry name" value="HTH_IclR"/>
    <property type="match status" value="1"/>
</dbReference>
<dbReference type="GO" id="GO:0045892">
    <property type="term" value="P:negative regulation of DNA-templated transcription"/>
    <property type="evidence" value="ECO:0007669"/>
    <property type="project" value="TreeGrafter"/>
</dbReference>
<dbReference type="InterPro" id="IPR005471">
    <property type="entry name" value="Tscrpt_reg_IclR_N"/>
</dbReference>
<dbReference type="PROSITE" id="PS51077">
    <property type="entry name" value="HTH_ICLR"/>
    <property type="match status" value="1"/>
</dbReference>
<keyword evidence="7" id="KW-1185">Reference proteome</keyword>